<dbReference type="PANTHER" id="PTHR33908">
    <property type="entry name" value="MANNOSYLTRANSFERASE YKCB-RELATED"/>
    <property type="match status" value="1"/>
</dbReference>
<feature type="region of interest" description="Disordered" evidence="8">
    <location>
        <begin position="560"/>
        <end position="592"/>
    </location>
</feature>
<feature type="transmembrane region" description="Helical" evidence="9">
    <location>
        <begin position="346"/>
        <end position="368"/>
    </location>
</feature>
<evidence type="ECO:0000256" key="6">
    <source>
        <dbReference type="ARBA" id="ARBA00022989"/>
    </source>
</evidence>
<evidence type="ECO:0000256" key="7">
    <source>
        <dbReference type="ARBA" id="ARBA00023136"/>
    </source>
</evidence>
<sequence length="670" mass="74181">MTNSPQRDRPSLQSRRPFTHRSWWLLLAIVLMGVGIRCYQLTEPGITDFHAWRQADTAAFTHGYLDETLNPFHPTVDRYPCELQGEPFGLVEAELPVVGWLAALPLAALGVDFPPAWYLRAISLLFFALTCLYLYLMVLRLGGEESEALLAVAALCLLPLSIYFTRTIQPDGPSLFFGIAFLYHLLVWLEDDRLADAVLSGVFATLVLLLKLSNGFLVFPALYLFISRKGLVGALRTPQYWLWGVAILVPVAAWSLYAHDFPWTFGIWGNRSGSKFTDWQIFSDPATWRKLSERLVFDILTWSGLMLAVVGATRARGREVVRFAAVWAIAFILFVCATLRGNETHIYYQLPIVVPASILIGVGARILWRAGHAGRAATAVALVVYAVTSYHILLGPTRGWENGYFNDDVPADIQEASRLVRKNLAPGEKFVSTSRHPALFFNARHRGWFYDGEAVPGFIACTDEEAPYVLWTKDDRRRATKMMRRDKTLQSQLVEVERGKHYSLWKVEQDSDVIYLRAVGGKGGSAFVWECPEGQAIAGLNIHRARDGEVVGALQASCAPVGDQQRQQQPRQQGTVGPWKGKHRSADGPDELRCPEGELAVGLEGHAEGLIEHLEPTCSPTANRPSKSTGETSFRLRCPPGSVLTGIHGQAGLYVDGVGGICAPPEAPSE</sequence>
<name>A0A4Y6PXG0_PERCE</name>
<feature type="transmembrane region" description="Helical" evidence="9">
    <location>
        <begin position="320"/>
        <end position="340"/>
    </location>
</feature>
<feature type="transmembrane region" description="Helical" evidence="9">
    <location>
        <begin position="148"/>
        <end position="165"/>
    </location>
</feature>
<organism evidence="11 12">
    <name type="scientific">Persicimonas caeni</name>
    <dbReference type="NCBI Taxonomy" id="2292766"/>
    <lineage>
        <taxon>Bacteria</taxon>
        <taxon>Deltaproteobacteria</taxon>
        <taxon>Bradymonadales</taxon>
        <taxon>Bradymonadaceae</taxon>
        <taxon>Persicimonas</taxon>
    </lineage>
</organism>
<feature type="compositionally biased region" description="Low complexity" evidence="8">
    <location>
        <begin position="564"/>
        <end position="573"/>
    </location>
</feature>
<evidence type="ECO:0000256" key="9">
    <source>
        <dbReference type="SAM" id="Phobius"/>
    </source>
</evidence>
<keyword evidence="3" id="KW-0328">Glycosyltransferase</keyword>
<dbReference type="GO" id="GO:0005886">
    <property type="term" value="C:plasma membrane"/>
    <property type="evidence" value="ECO:0007669"/>
    <property type="project" value="UniProtKB-SubCell"/>
</dbReference>
<feature type="transmembrane region" description="Helical" evidence="9">
    <location>
        <begin position="238"/>
        <end position="257"/>
    </location>
</feature>
<dbReference type="InterPro" id="IPR036404">
    <property type="entry name" value="Jacalin-like_lectin_dom_sf"/>
</dbReference>
<keyword evidence="4 11" id="KW-0808">Transferase</keyword>
<dbReference type="OrthoDB" id="9809099at2"/>
<feature type="transmembrane region" description="Helical" evidence="9">
    <location>
        <begin position="93"/>
        <end position="111"/>
    </location>
</feature>
<feature type="transmembrane region" description="Helical" evidence="9">
    <location>
        <begin position="21"/>
        <end position="42"/>
    </location>
</feature>
<feature type="domain" description="Glycosyltransferase RgtA/B/C/D-like" evidence="10">
    <location>
        <begin position="96"/>
        <end position="254"/>
    </location>
</feature>
<dbReference type="InterPro" id="IPR050297">
    <property type="entry name" value="LipidA_mod_glycosyltrf_83"/>
</dbReference>
<dbReference type="EMBL" id="CP041186">
    <property type="protein sequence ID" value="QDG52435.1"/>
    <property type="molecule type" value="Genomic_DNA"/>
</dbReference>
<reference evidence="11 12" key="1">
    <citation type="submission" date="2019-06" db="EMBL/GenBank/DDBJ databases">
        <title>Persicimonas caeni gen. nov., sp. nov., a predatory bacterium isolated from solar saltern.</title>
        <authorList>
            <person name="Wang S."/>
        </authorList>
    </citation>
    <scope>NUCLEOTIDE SEQUENCE [LARGE SCALE GENOMIC DNA]</scope>
    <source>
        <strain evidence="11 12">YN101</strain>
    </source>
</reference>
<evidence type="ECO:0000256" key="4">
    <source>
        <dbReference type="ARBA" id="ARBA00022679"/>
    </source>
</evidence>
<evidence type="ECO:0000256" key="5">
    <source>
        <dbReference type="ARBA" id="ARBA00022692"/>
    </source>
</evidence>
<dbReference type="GO" id="GO:0016763">
    <property type="term" value="F:pentosyltransferase activity"/>
    <property type="evidence" value="ECO:0007669"/>
    <property type="project" value="TreeGrafter"/>
</dbReference>
<dbReference type="GO" id="GO:0009103">
    <property type="term" value="P:lipopolysaccharide biosynthetic process"/>
    <property type="evidence" value="ECO:0007669"/>
    <property type="project" value="UniProtKB-ARBA"/>
</dbReference>
<dbReference type="Pfam" id="PF13231">
    <property type="entry name" value="PMT_2"/>
    <property type="match status" value="1"/>
</dbReference>
<evidence type="ECO:0000256" key="8">
    <source>
        <dbReference type="SAM" id="MobiDB-lite"/>
    </source>
</evidence>
<keyword evidence="2" id="KW-1003">Cell membrane</keyword>
<keyword evidence="7 9" id="KW-0472">Membrane</keyword>
<feature type="transmembrane region" description="Helical" evidence="9">
    <location>
        <begin position="375"/>
        <end position="393"/>
    </location>
</feature>
<gene>
    <name evidence="11" type="ORF">FIV42_17325</name>
</gene>
<evidence type="ECO:0000256" key="2">
    <source>
        <dbReference type="ARBA" id="ARBA00022475"/>
    </source>
</evidence>
<dbReference type="PANTHER" id="PTHR33908:SF11">
    <property type="entry name" value="MEMBRANE PROTEIN"/>
    <property type="match status" value="1"/>
</dbReference>
<feature type="transmembrane region" description="Helical" evidence="9">
    <location>
        <begin position="118"/>
        <end position="136"/>
    </location>
</feature>
<proteinExistence type="predicted"/>
<dbReference type="AlphaFoldDB" id="A0A4Y6PXG0"/>
<evidence type="ECO:0000313" key="12">
    <source>
        <dbReference type="Proteomes" id="UP000315995"/>
    </source>
</evidence>
<dbReference type="Gene3D" id="2.100.10.30">
    <property type="entry name" value="Jacalin-like lectin domain"/>
    <property type="match status" value="1"/>
</dbReference>
<keyword evidence="5 9" id="KW-0812">Transmembrane</keyword>
<dbReference type="SUPFAM" id="SSF51101">
    <property type="entry name" value="Mannose-binding lectins"/>
    <property type="match status" value="1"/>
</dbReference>
<accession>A0A4Y6PXG0</accession>
<evidence type="ECO:0000256" key="3">
    <source>
        <dbReference type="ARBA" id="ARBA00022676"/>
    </source>
</evidence>
<keyword evidence="12" id="KW-1185">Reference proteome</keyword>
<feature type="transmembrane region" description="Helical" evidence="9">
    <location>
        <begin position="172"/>
        <end position="189"/>
    </location>
</feature>
<accession>A0A5B8Y946</accession>
<dbReference type="InterPro" id="IPR038731">
    <property type="entry name" value="RgtA/B/C-like"/>
</dbReference>
<protein>
    <submittedName>
        <fullName evidence="11">Phospholipid carrier-dependent glycosyltransferase</fullName>
    </submittedName>
</protein>
<evidence type="ECO:0000313" key="11">
    <source>
        <dbReference type="EMBL" id="QDG52435.1"/>
    </source>
</evidence>
<feature type="transmembrane region" description="Helical" evidence="9">
    <location>
        <begin position="295"/>
        <end position="313"/>
    </location>
</feature>
<keyword evidence="6 9" id="KW-1133">Transmembrane helix</keyword>
<evidence type="ECO:0000256" key="1">
    <source>
        <dbReference type="ARBA" id="ARBA00004651"/>
    </source>
</evidence>
<evidence type="ECO:0000259" key="10">
    <source>
        <dbReference type="Pfam" id="PF13231"/>
    </source>
</evidence>
<dbReference type="Proteomes" id="UP000315995">
    <property type="component" value="Chromosome"/>
</dbReference>
<comment type="subcellular location">
    <subcellularLocation>
        <location evidence="1">Cell membrane</location>
        <topology evidence="1">Multi-pass membrane protein</topology>
    </subcellularLocation>
</comment>
<feature type="transmembrane region" description="Helical" evidence="9">
    <location>
        <begin position="201"/>
        <end position="226"/>
    </location>
</feature>